<comment type="caution">
    <text evidence="3">The sequence shown here is derived from an EMBL/GenBank/DDBJ whole genome shotgun (WGS) entry which is preliminary data.</text>
</comment>
<feature type="compositionally biased region" description="Acidic residues" evidence="1">
    <location>
        <begin position="338"/>
        <end position="347"/>
    </location>
</feature>
<feature type="transmembrane region" description="Helical" evidence="2">
    <location>
        <begin position="88"/>
        <end position="108"/>
    </location>
</feature>
<evidence type="ECO:0000313" key="3">
    <source>
        <dbReference type="EMBL" id="EFH81681.1"/>
    </source>
</evidence>
<evidence type="ECO:0000256" key="2">
    <source>
        <dbReference type="SAM" id="Phobius"/>
    </source>
</evidence>
<dbReference type="AlphaFoldDB" id="D6U5A1"/>
<dbReference type="EMBL" id="ADVG01000004">
    <property type="protein sequence ID" value="EFH81681.1"/>
    <property type="molecule type" value="Genomic_DNA"/>
</dbReference>
<organism evidence="3 4">
    <name type="scientific">Ktedonobacter racemifer DSM 44963</name>
    <dbReference type="NCBI Taxonomy" id="485913"/>
    <lineage>
        <taxon>Bacteria</taxon>
        <taxon>Bacillati</taxon>
        <taxon>Chloroflexota</taxon>
        <taxon>Ktedonobacteria</taxon>
        <taxon>Ktedonobacterales</taxon>
        <taxon>Ktedonobacteraceae</taxon>
        <taxon>Ktedonobacter</taxon>
    </lineage>
</organism>
<keyword evidence="4" id="KW-1185">Reference proteome</keyword>
<feature type="compositionally biased region" description="Acidic residues" evidence="1">
    <location>
        <begin position="270"/>
        <end position="280"/>
    </location>
</feature>
<dbReference type="eggNOG" id="ENOG502ZRK3">
    <property type="taxonomic scope" value="Bacteria"/>
</dbReference>
<feature type="transmembrane region" description="Helical" evidence="2">
    <location>
        <begin position="60"/>
        <end position="82"/>
    </location>
</feature>
<keyword evidence="2" id="KW-0812">Transmembrane</keyword>
<dbReference type="InParanoid" id="D6U5A1"/>
<sequence>MRQSWLWPICLVLAALVAGLITFALPGTTLQPFVVFSFLFFCPGMAIVRFFRLNYIVAELTLAVAISLSLGAIIAGLFMYSGHWSPSGIMGTLLLLCLGCSIIQLAMLHPAFSDRLKFIDLQNTIRMPTLNLTEAKTMQLPRLTRMAPQQKDIVDRDTIFMAAIKDTSPHQTQLNQKAIEEQEDTRAIEEKATAHVPSISIAYSPVPQAKPITHKQPLGEQETQQLNISALQAEDIIEEQETSLISSITQKDSIEEQDIALSSDSSPSSTDEEQTIEEQETSLITSPTLEDIIEEQDIAPIPGISSPSADEEQAIEEKETVNIPSVQAPEPDLIPEQTLEDIIEEQDIAPVPGISSSSSDEEQAIEEKETVNVTSIQVPESDLTPADTLASKKEQMEQEEKEPAIIAEPPADSSTSEKKQEDQEEKESVITTAKPEPSKESQKKEKTLSTRTIIPHTNPHKAIVQDPAAKNVLRKKRLTKEVVKQEVSEQDNI</sequence>
<name>D6U5A1_KTERA</name>
<keyword evidence="2" id="KW-1133">Transmembrane helix</keyword>
<reference evidence="3 4" key="1">
    <citation type="journal article" date="2011" name="Stand. Genomic Sci.">
        <title>Non-contiguous finished genome sequence and contextual data of the filamentous soil bacterium Ktedonobacter racemifer type strain (SOSP1-21).</title>
        <authorList>
            <person name="Chang Y.J."/>
            <person name="Land M."/>
            <person name="Hauser L."/>
            <person name="Chertkov O."/>
            <person name="Del Rio T.G."/>
            <person name="Nolan M."/>
            <person name="Copeland A."/>
            <person name="Tice H."/>
            <person name="Cheng J.F."/>
            <person name="Lucas S."/>
            <person name="Han C."/>
            <person name="Goodwin L."/>
            <person name="Pitluck S."/>
            <person name="Ivanova N."/>
            <person name="Ovchinikova G."/>
            <person name="Pati A."/>
            <person name="Chen A."/>
            <person name="Palaniappan K."/>
            <person name="Mavromatis K."/>
            <person name="Liolios K."/>
            <person name="Brettin T."/>
            <person name="Fiebig A."/>
            <person name="Rohde M."/>
            <person name="Abt B."/>
            <person name="Goker M."/>
            <person name="Detter J.C."/>
            <person name="Woyke T."/>
            <person name="Bristow J."/>
            <person name="Eisen J.A."/>
            <person name="Markowitz V."/>
            <person name="Hugenholtz P."/>
            <person name="Kyrpides N.C."/>
            <person name="Klenk H.P."/>
            <person name="Lapidus A."/>
        </authorList>
    </citation>
    <scope>NUCLEOTIDE SEQUENCE [LARGE SCALE GENOMIC DNA]</scope>
    <source>
        <strain evidence="4">DSM 44963</strain>
    </source>
</reference>
<feature type="region of interest" description="Disordered" evidence="1">
    <location>
        <begin position="258"/>
        <end position="286"/>
    </location>
</feature>
<feature type="compositionally biased region" description="Basic and acidic residues" evidence="1">
    <location>
        <begin position="390"/>
        <end position="403"/>
    </location>
</feature>
<feature type="transmembrane region" description="Helical" evidence="2">
    <location>
        <begin position="34"/>
        <end position="51"/>
    </location>
</feature>
<protein>
    <submittedName>
        <fullName evidence="3">Uncharacterized protein</fullName>
    </submittedName>
</protein>
<proteinExistence type="predicted"/>
<dbReference type="STRING" id="485913.Krac_2418"/>
<keyword evidence="2" id="KW-0472">Membrane</keyword>
<dbReference type="Proteomes" id="UP000004508">
    <property type="component" value="Unassembled WGS sequence"/>
</dbReference>
<dbReference type="RefSeq" id="WP_007919207.1">
    <property type="nucleotide sequence ID" value="NZ_ADVG01000004.1"/>
</dbReference>
<feature type="compositionally biased region" description="Low complexity" evidence="1">
    <location>
        <begin position="404"/>
        <end position="414"/>
    </location>
</feature>
<feature type="compositionally biased region" description="Basic and acidic residues" evidence="1">
    <location>
        <begin position="436"/>
        <end position="448"/>
    </location>
</feature>
<evidence type="ECO:0000313" key="4">
    <source>
        <dbReference type="Proteomes" id="UP000004508"/>
    </source>
</evidence>
<dbReference type="OrthoDB" id="164095at2"/>
<feature type="region of interest" description="Disordered" evidence="1">
    <location>
        <begin position="300"/>
        <end position="470"/>
    </location>
</feature>
<accession>D6U5A1</accession>
<evidence type="ECO:0000256" key="1">
    <source>
        <dbReference type="SAM" id="MobiDB-lite"/>
    </source>
</evidence>
<gene>
    <name evidence="3" type="ORF">Krac_2418</name>
</gene>